<dbReference type="GO" id="GO:0003677">
    <property type="term" value="F:DNA binding"/>
    <property type="evidence" value="ECO:0007669"/>
    <property type="project" value="UniProtKB-UniRule"/>
</dbReference>
<dbReference type="RefSeq" id="WP_054528838.1">
    <property type="nucleotide sequence ID" value="NZ_CAJNLX020000001.1"/>
</dbReference>
<proteinExistence type="predicted"/>
<dbReference type="Pfam" id="PF08361">
    <property type="entry name" value="TetR_C_2"/>
    <property type="match status" value="1"/>
</dbReference>
<gene>
    <name evidence="7" type="primary">envR</name>
    <name evidence="8" type="ORF">O4000_02330</name>
    <name evidence="7" type="ORF">RYZ67_22885</name>
</gene>
<dbReference type="PROSITE" id="PS50977">
    <property type="entry name" value="HTH_TETR_2"/>
    <property type="match status" value="1"/>
</dbReference>
<keyword evidence="9" id="KW-1185">Reference proteome</keyword>
<dbReference type="InterPro" id="IPR050624">
    <property type="entry name" value="HTH-type_Tx_Regulator"/>
</dbReference>
<protein>
    <submittedName>
        <fullName evidence="7">AcrEF/envCD operon transcriptional regulator</fullName>
    </submittedName>
</protein>
<dbReference type="PRINTS" id="PR00455">
    <property type="entry name" value="HTHTETR"/>
</dbReference>
<dbReference type="SUPFAM" id="SSF46689">
    <property type="entry name" value="Homeodomain-like"/>
    <property type="match status" value="1"/>
</dbReference>
<evidence type="ECO:0000256" key="2">
    <source>
        <dbReference type="ARBA" id="ARBA00023015"/>
    </source>
</evidence>
<evidence type="ECO:0000259" key="6">
    <source>
        <dbReference type="PROSITE" id="PS50977"/>
    </source>
</evidence>
<feature type="domain" description="HTH tetR-type" evidence="6">
    <location>
        <begin position="10"/>
        <end position="70"/>
    </location>
</feature>
<sequence>MARKTKADALKTRQHLIETAIVQFAARGVSNTTLNDIADAASVTRGALYWHFENKTQLFNELWLQQPPLRDLIQDQLIGRWGDNPLQRLREKLVVGLQYIAQSPRQQALMQILYHKCEFHNDMISEQAIREKIGINHLGMRIALQKCMDDGLIATSLDLDVIIIILHGSFSGIVKNWLINPMSYDLYKQAPVLVDNVLKMLSPDGSVRQLAQSESQVGSF</sequence>
<organism evidence="7 10">
    <name type="scientific">Citrobacter freundii</name>
    <dbReference type="NCBI Taxonomy" id="546"/>
    <lineage>
        <taxon>Bacteria</taxon>
        <taxon>Pseudomonadati</taxon>
        <taxon>Pseudomonadota</taxon>
        <taxon>Gammaproteobacteria</taxon>
        <taxon>Enterobacterales</taxon>
        <taxon>Enterobacteriaceae</taxon>
        <taxon>Citrobacter</taxon>
        <taxon>Citrobacter freundii complex</taxon>
    </lineage>
</organism>
<evidence type="ECO:0000256" key="1">
    <source>
        <dbReference type="ARBA" id="ARBA00022491"/>
    </source>
</evidence>
<evidence type="ECO:0000313" key="9">
    <source>
        <dbReference type="Proteomes" id="UP001164536"/>
    </source>
</evidence>
<dbReference type="AlphaFoldDB" id="A0AAN5R476"/>
<dbReference type="EMBL" id="JAWPBU010000042">
    <property type="protein sequence ID" value="MDW2761301.1"/>
    <property type="molecule type" value="Genomic_DNA"/>
</dbReference>
<dbReference type="Proteomes" id="UP001164536">
    <property type="component" value="Chromosome"/>
</dbReference>
<dbReference type="InterPro" id="IPR009057">
    <property type="entry name" value="Homeodomain-like_sf"/>
</dbReference>
<evidence type="ECO:0000313" key="8">
    <source>
        <dbReference type="EMBL" id="WAZ57773.1"/>
    </source>
</evidence>
<reference evidence="8" key="1">
    <citation type="submission" date="2022-12" db="EMBL/GenBank/DDBJ databases">
        <title>2953647.</title>
        <authorList>
            <person name="Hergert J."/>
            <person name="Casey R."/>
            <person name="Wagner J."/>
            <person name="Young E.L."/>
            <person name="Oakeson K.F."/>
        </authorList>
    </citation>
    <scope>NUCLEOTIDE SEQUENCE</scope>
    <source>
        <strain evidence="8">2953647</strain>
    </source>
</reference>
<accession>A0AAN5R476</accession>
<evidence type="ECO:0000256" key="3">
    <source>
        <dbReference type="ARBA" id="ARBA00023125"/>
    </source>
</evidence>
<keyword evidence="3 5" id="KW-0238">DNA-binding</keyword>
<dbReference type="InterPro" id="IPR013572">
    <property type="entry name" value="Tscrpt_reg_MAATS_C"/>
</dbReference>
<keyword evidence="2" id="KW-0805">Transcription regulation</keyword>
<dbReference type="GO" id="GO:0045892">
    <property type="term" value="P:negative regulation of DNA-templated transcription"/>
    <property type="evidence" value="ECO:0007669"/>
    <property type="project" value="UniProtKB-ARBA"/>
</dbReference>
<dbReference type="EMBL" id="CP114564">
    <property type="protein sequence ID" value="WAZ57773.1"/>
    <property type="molecule type" value="Genomic_DNA"/>
</dbReference>
<dbReference type="PROSITE" id="PS01081">
    <property type="entry name" value="HTH_TETR_1"/>
    <property type="match status" value="1"/>
</dbReference>
<dbReference type="InterPro" id="IPR036271">
    <property type="entry name" value="Tet_transcr_reg_TetR-rel_C_sf"/>
</dbReference>
<dbReference type="Gene3D" id="1.10.357.10">
    <property type="entry name" value="Tetracycline Repressor, domain 2"/>
    <property type="match status" value="1"/>
</dbReference>
<dbReference type="NCBIfam" id="NF007430">
    <property type="entry name" value="PRK09975.1"/>
    <property type="match status" value="1"/>
</dbReference>
<keyword evidence="1" id="KW-0678">Repressor</keyword>
<dbReference type="SUPFAM" id="SSF48498">
    <property type="entry name" value="Tetracyclin repressor-like, C-terminal domain"/>
    <property type="match status" value="1"/>
</dbReference>
<dbReference type="InterPro" id="IPR001647">
    <property type="entry name" value="HTH_TetR"/>
</dbReference>
<evidence type="ECO:0000256" key="5">
    <source>
        <dbReference type="PROSITE-ProRule" id="PRU00335"/>
    </source>
</evidence>
<keyword evidence="4" id="KW-0804">Transcription</keyword>
<evidence type="ECO:0000313" key="10">
    <source>
        <dbReference type="Proteomes" id="UP001278087"/>
    </source>
</evidence>
<name>A0AAN5R476_CITFR</name>
<dbReference type="FunFam" id="1.10.357.10:FF:000003">
    <property type="entry name" value="HTH-type transcriptional regulator AcrR"/>
    <property type="match status" value="1"/>
</dbReference>
<evidence type="ECO:0000313" key="7">
    <source>
        <dbReference type="EMBL" id="MDW2761301.1"/>
    </source>
</evidence>
<dbReference type="Proteomes" id="UP001278087">
    <property type="component" value="Unassembled WGS sequence"/>
</dbReference>
<feature type="DNA-binding region" description="H-T-H motif" evidence="5">
    <location>
        <begin position="33"/>
        <end position="52"/>
    </location>
</feature>
<dbReference type="GO" id="GO:0003700">
    <property type="term" value="F:DNA-binding transcription factor activity"/>
    <property type="evidence" value="ECO:0007669"/>
    <property type="project" value="UniProtKB-ARBA"/>
</dbReference>
<dbReference type="InterPro" id="IPR023772">
    <property type="entry name" value="DNA-bd_HTH_TetR-type_CS"/>
</dbReference>
<evidence type="ECO:0000256" key="4">
    <source>
        <dbReference type="ARBA" id="ARBA00023163"/>
    </source>
</evidence>
<dbReference type="Pfam" id="PF00440">
    <property type="entry name" value="TetR_N"/>
    <property type="match status" value="1"/>
</dbReference>
<reference evidence="7" key="2">
    <citation type="submission" date="2023-10" db="EMBL/GenBank/DDBJ databases">
        <title>Fecal carriage and genetic characteristics of carbapenem-resistant Enterobacterales among healthy adults from four provinces of China.</title>
        <authorList>
            <person name="Li Y."/>
            <person name="Zhang R."/>
        </authorList>
    </citation>
    <scope>NUCLEOTIDE SEQUENCE</scope>
    <source>
        <strain evidence="7">HN-136</strain>
    </source>
</reference>
<dbReference type="PANTHER" id="PTHR43479:SF11">
    <property type="entry name" value="ACREF_ENVCD OPERON REPRESSOR-RELATED"/>
    <property type="match status" value="1"/>
</dbReference>
<dbReference type="PANTHER" id="PTHR43479">
    <property type="entry name" value="ACREF/ENVCD OPERON REPRESSOR-RELATED"/>
    <property type="match status" value="1"/>
</dbReference>
<dbReference type="GO" id="GO:0009410">
    <property type="term" value="P:response to xenobiotic stimulus"/>
    <property type="evidence" value="ECO:0007669"/>
    <property type="project" value="UniProtKB-ARBA"/>
</dbReference>